<dbReference type="RefSeq" id="WP_155946965.1">
    <property type="nucleotide sequence ID" value="NZ_CALFYD010000222.1"/>
</dbReference>
<reference evidence="1 2" key="1">
    <citation type="submission" date="2018-07" db="EMBL/GenBank/DDBJ databases">
        <title>Genomic Encyclopedia of Type Strains, Phase IV (KMG-IV): sequencing the most valuable type-strain genomes for metagenomic binning, comparative biology and taxonomic classification.</title>
        <authorList>
            <person name="Goeker M."/>
        </authorList>
    </citation>
    <scope>NUCLEOTIDE SEQUENCE [LARGE SCALE GENOMIC DNA]</scope>
    <source>
        <strain evidence="1 2">DSM 21352</strain>
    </source>
</reference>
<accession>A0A370FHQ6</accession>
<dbReference type="AlphaFoldDB" id="A0A370FHQ6"/>
<proteinExistence type="predicted"/>
<evidence type="ECO:0000313" key="2">
    <source>
        <dbReference type="Proteomes" id="UP000255265"/>
    </source>
</evidence>
<keyword evidence="2" id="KW-1185">Reference proteome</keyword>
<comment type="caution">
    <text evidence="1">The sequence shown here is derived from an EMBL/GenBank/DDBJ whole genome shotgun (WGS) entry which is preliminary data.</text>
</comment>
<name>A0A370FHQ6_9BURK</name>
<protein>
    <submittedName>
        <fullName evidence="1">Uncharacterized protein</fullName>
    </submittedName>
</protein>
<evidence type="ECO:0000313" key="1">
    <source>
        <dbReference type="EMBL" id="RDI26290.1"/>
    </source>
</evidence>
<sequence length="56" mass="5561">MKGILGFLLAGGLALLAAWVVVQGEPGSAELHLVNAVTADAPGGVGKGWLSFFVGP</sequence>
<gene>
    <name evidence="1" type="ORF">DFR41_103450</name>
</gene>
<organism evidence="1 2">
    <name type="scientific">Pseudacidovorax intermedius</name>
    <dbReference type="NCBI Taxonomy" id="433924"/>
    <lineage>
        <taxon>Bacteria</taxon>
        <taxon>Pseudomonadati</taxon>
        <taxon>Pseudomonadota</taxon>
        <taxon>Betaproteobacteria</taxon>
        <taxon>Burkholderiales</taxon>
        <taxon>Comamonadaceae</taxon>
        <taxon>Pseudacidovorax</taxon>
    </lineage>
</organism>
<dbReference type="EMBL" id="QQAV01000003">
    <property type="protein sequence ID" value="RDI26290.1"/>
    <property type="molecule type" value="Genomic_DNA"/>
</dbReference>
<dbReference type="Proteomes" id="UP000255265">
    <property type="component" value="Unassembled WGS sequence"/>
</dbReference>